<evidence type="ECO:0000256" key="2">
    <source>
        <dbReference type="ARBA" id="ARBA00023125"/>
    </source>
</evidence>
<name>A0ABT7H9E4_9GAMM</name>
<reference evidence="6 7" key="1">
    <citation type="submission" date="2023-05" db="EMBL/GenBank/DDBJ databases">
        <title>Marinobacter albus sp. nov., a marine bacterium isolated from sand in a coastal intertidal zone of huludao.</title>
        <authorList>
            <person name="Deng T."/>
        </authorList>
    </citation>
    <scope>NUCLEOTIDE SEQUENCE [LARGE SCALE GENOMIC DNA]</scope>
    <source>
        <strain evidence="6 7">M216</strain>
    </source>
</reference>
<dbReference type="SUPFAM" id="SSF46689">
    <property type="entry name" value="Homeodomain-like"/>
    <property type="match status" value="1"/>
</dbReference>
<dbReference type="PROSITE" id="PS01124">
    <property type="entry name" value="HTH_ARAC_FAMILY_2"/>
    <property type="match status" value="1"/>
</dbReference>
<dbReference type="PANTHER" id="PTHR47894">
    <property type="entry name" value="HTH-TYPE TRANSCRIPTIONAL REGULATOR GADX"/>
    <property type="match status" value="1"/>
</dbReference>
<protein>
    <submittedName>
        <fullName evidence="6">AraC family transcriptional regulator ligand-binding domain-containing protein</fullName>
    </submittedName>
</protein>
<dbReference type="SMART" id="SM00342">
    <property type="entry name" value="HTH_ARAC"/>
    <property type="match status" value="1"/>
</dbReference>
<keyword evidence="1" id="KW-0805">Transcription regulation</keyword>
<dbReference type="EMBL" id="JASSQD010000001">
    <property type="protein sequence ID" value="MDK9556968.1"/>
    <property type="molecule type" value="Genomic_DNA"/>
</dbReference>
<evidence type="ECO:0000256" key="3">
    <source>
        <dbReference type="ARBA" id="ARBA00023163"/>
    </source>
</evidence>
<dbReference type="InterPro" id="IPR009057">
    <property type="entry name" value="Homeodomain-like_sf"/>
</dbReference>
<evidence type="ECO:0000259" key="5">
    <source>
        <dbReference type="PROSITE" id="PS01124"/>
    </source>
</evidence>
<keyword evidence="7" id="KW-1185">Reference proteome</keyword>
<feature type="coiled-coil region" evidence="4">
    <location>
        <begin position="213"/>
        <end position="240"/>
    </location>
</feature>
<dbReference type="Proteomes" id="UP001223547">
    <property type="component" value="Unassembled WGS sequence"/>
</dbReference>
<dbReference type="InterPro" id="IPR018060">
    <property type="entry name" value="HTH_AraC"/>
</dbReference>
<evidence type="ECO:0000313" key="6">
    <source>
        <dbReference type="EMBL" id="MDK9556968.1"/>
    </source>
</evidence>
<accession>A0ABT7H9E4</accession>
<dbReference type="PROSITE" id="PS00041">
    <property type="entry name" value="HTH_ARAC_FAMILY_1"/>
    <property type="match status" value="1"/>
</dbReference>
<evidence type="ECO:0000256" key="1">
    <source>
        <dbReference type="ARBA" id="ARBA00023015"/>
    </source>
</evidence>
<sequence>MHETGPQAPTAARYIHSLCQLLATADVPIEDLLSGTDVQPQLLDAPDHYVSHYSLDRVLHNVEQRTGELYPGVRLGHHLNISAHGSAGYAGLTAPNARQAIDIAVRFFPLITQLVTLNLDNTGKHARLVITPTPGISERTERFVIHTLLASFDVMGRFLVGQLGLRASLAFPRQEELSARLGPSLRDIAFDQPQHSLSLPPDRLEIPFALADRTAHAQAVAECEEELKQLKHRGSLAEQVLALLTAPARLPRDQESVAAQLGMSSRTLHRRLQREGVSYRALLLDARITDAKHCLLRERLSVTETAYRLGYDDSANFTRAFRQATGMTPTGFVKMASASDQATSSRTSDRN</sequence>
<evidence type="ECO:0000256" key="4">
    <source>
        <dbReference type="SAM" id="Coils"/>
    </source>
</evidence>
<dbReference type="Pfam" id="PF12833">
    <property type="entry name" value="HTH_18"/>
    <property type="match status" value="1"/>
</dbReference>
<gene>
    <name evidence="6" type="ORF">QQF73_04965</name>
</gene>
<keyword evidence="2" id="KW-0238">DNA-binding</keyword>
<dbReference type="PANTHER" id="PTHR47894:SF1">
    <property type="entry name" value="HTH-TYPE TRANSCRIPTIONAL REGULATOR VQSM"/>
    <property type="match status" value="1"/>
</dbReference>
<dbReference type="InterPro" id="IPR032687">
    <property type="entry name" value="AraC-type_N"/>
</dbReference>
<keyword evidence="3" id="KW-0804">Transcription</keyword>
<dbReference type="RefSeq" id="WP_285367444.1">
    <property type="nucleotide sequence ID" value="NZ_JASSQD010000001.1"/>
</dbReference>
<feature type="domain" description="HTH araC/xylS-type" evidence="5">
    <location>
        <begin position="238"/>
        <end position="335"/>
    </location>
</feature>
<dbReference type="Gene3D" id="1.10.10.60">
    <property type="entry name" value="Homeodomain-like"/>
    <property type="match status" value="1"/>
</dbReference>
<proteinExistence type="predicted"/>
<organism evidence="6 7">
    <name type="scientific">Marinobacter albus</name>
    <dbReference type="NCBI Taxonomy" id="3030833"/>
    <lineage>
        <taxon>Bacteria</taxon>
        <taxon>Pseudomonadati</taxon>
        <taxon>Pseudomonadota</taxon>
        <taxon>Gammaproteobacteria</taxon>
        <taxon>Pseudomonadales</taxon>
        <taxon>Marinobacteraceae</taxon>
        <taxon>Marinobacter</taxon>
    </lineage>
</organism>
<dbReference type="Pfam" id="PF12625">
    <property type="entry name" value="Arabinose_bd"/>
    <property type="match status" value="1"/>
</dbReference>
<comment type="caution">
    <text evidence="6">The sequence shown here is derived from an EMBL/GenBank/DDBJ whole genome shotgun (WGS) entry which is preliminary data.</text>
</comment>
<keyword evidence="4" id="KW-0175">Coiled coil</keyword>
<evidence type="ECO:0000313" key="7">
    <source>
        <dbReference type="Proteomes" id="UP001223547"/>
    </source>
</evidence>
<dbReference type="InterPro" id="IPR018062">
    <property type="entry name" value="HTH_AraC-typ_CS"/>
</dbReference>